<accession>A0ABS6TDR1</accession>
<gene>
    <name evidence="1" type="ORF">KUA55_10270</name>
</gene>
<reference evidence="1 2" key="1">
    <citation type="submission" date="2021-06" db="EMBL/GenBank/DDBJ databases">
        <title>Enterococcus alishanensis sp. nov., a novel lactic acid bacterium isolated from fresh coffee beans.</title>
        <authorList>
            <person name="Chen Y.-S."/>
        </authorList>
    </citation>
    <scope>NUCLEOTIDE SEQUENCE [LARGE SCALE GENOMIC DNA]</scope>
    <source>
        <strain evidence="1 2">ALS3</strain>
    </source>
</reference>
<sequence length="141" mass="16426">MGELSKTKLADLEEDFRSYKNIPKKIAEALVAKEWKPEDANSWIKGSQTHTEKALTDMIKREDNKSYLYYSKLYADITSAYESLNTELKDIVDIYFWGDSNYMSWVDIGKMTYCSTAGIYKKRYKILEALAYERGILTKVE</sequence>
<dbReference type="RefSeq" id="WP_218326097.1">
    <property type="nucleotide sequence ID" value="NZ_JAHUZB010000003.1"/>
</dbReference>
<dbReference type="EMBL" id="JAHUZB010000003">
    <property type="protein sequence ID" value="MBV7391067.1"/>
    <property type="molecule type" value="Genomic_DNA"/>
</dbReference>
<proteinExistence type="predicted"/>
<evidence type="ECO:0000313" key="2">
    <source>
        <dbReference type="Proteomes" id="UP000774130"/>
    </source>
</evidence>
<organism evidence="1 2">
    <name type="scientific">Enterococcus alishanensis</name>
    <dbReference type="NCBI Taxonomy" id="1303817"/>
    <lineage>
        <taxon>Bacteria</taxon>
        <taxon>Bacillati</taxon>
        <taxon>Bacillota</taxon>
        <taxon>Bacilli</taxon>
        <taxon>Lactobacillales</taxon>
        <taxon>Enterococcaceae</taxon>
        <taxon>Enterococcus</taxon>
    </lineage>
</organism>
<comment type="caution">
    <text evidence="1">The sequence shown here is derived from an EMBL/GenBank/DDBJ whole genome shotgun (WGS) entry which is preliminary data.</text>
</comment>
<protein>
    <submittedName>
        <fullName evidence="1">Transcriptional regulator</fullName>
    </submittedName>
</protein>
<name>A0ABS6TDR1_9ENTE</name>
<dbReference type="Proteomes" id="UP000774130">
    <property type="component" value="Unassembled WGS sequence"/>
</dbReference>
<keyword evidence="2" id="KW-1185">Reference proteome</keyword>
<evidence type="ECO:0000313" key="1">
    <source>
        <dbReference type="EMBL" id="MBV7391067.1"/>
    </source>
</evidence>